<evidence type="ECO:0000313" key="3">
    <source>
        <dbReference type="Proteomes" id="UP001590950"/>
    </source>
</evidence>
<keyword evidence="3" id="KW-1185">Reference proteome</keyword>
<accession>A0ABR4AIT0</accession>
<name>A0ABR4AIT0_9LECA</name>
<evidence type="ECO:0000256" key="1">
    <source>
        <dbReference type="SAM" id="Phobius"/>
    </source>
</evidence>
<proteinExistence type="predicted"/>
<protein>
    <submittedName>
        <fullName evidence="2">Uncharacterized protein</fullName>
    </submittedName>
</protein>
<keyword evidence="1" id="KW-0472">Membrane</keyword>
<organism evidence="2 3">
    <name type="scientific">Stereocaulon virgatum</name>
    <dbReference type="NCBI Taxonomy" id="373712"/>
    <lineage>
        <taxon>Eukaryota</taxon>
        <taxon>Fungi</taxon>
        <taxon>Dikarya</taxon>
        <taxon>Ascomycota</taxon>
        <taxon>Pezizomycotina</taxon>
        <taxon>Lecanoromycetes</taxon>
        <taxon>OSLEUM clade</taxon>
        <taxon>Lecanoromycetidae</taxon>
        <taxon>Lecanorales</taxon>
        <taxon>Lecanorineae</taxon>
        <taxon>Stereocaulaceae</taxon>
        <taxon>Stereocaulon</taxon>
    </lineage>
</organism>
<keyword evidence="1" id="KW-1133">Transmembrane helix</keyword>
<evidence type="ECO:0000313" key="2">
    <source>
        <dbReference type="EMBL" id="KAL2045003.1"/>
    </source>
</evidence>
<keyword evidence="1" id="KW-0812">Transmembrane</keyword>
<sequence>MSFVDAPFWTLQSRHPKVCSAAHGRLCSSQGFARRTRLYTIVFTSAMAAYSFIQRHVVASSSCISGIFFVAICAYVVSISCDSIVTSSVKRNTNKTESLCFQWLSF</sequence>
<dbReference type="Proteomes" id="UP001590950">
    <property type="component" value="Unassembled WGS sequence"/>
</dbReference>
<feature type="transmembrane region" description="Helical" evidence="1">
    <location>
        <begin position="64"/>
        <end position="85"/>
    </location>
</feature>
<gene>
    <name evidence="2" type="ORF">N7G274_002778</name>
</gene>
<reference evidence="2 3" key="1">
    <citation type="submission" date="2024-09" db="EMBL/GenBank/DDBJ databases">
        <title>Rethinking Asexuality: The Enigmatic Case of Functional Sexual Genes in Lepraria (Stereocaulaceae).</title>
        <authorList>
            <person name="Doellman M."/>
            <person name="Sun Y."/>
            <person name="Barcenas-Pena A."/>
            <person name="Lumbsch H.T."/>
            <person name="Grewe F."/>
        </authorList>
    </citation>
    <scope>NUCLEOTIDE SEQUENCE [LARGE SCALE GENOMIC DNA]</scope>
    <source>
        <strain evidence="2 3">Mercado 3170</strain>
    </source>
</reference>
<dbReference type="EMBL" id="JBEFKJ010000008">
    <property type="protein sequence ID" value="KAL2045003.1"/>
    <property type="molecule type" value="Genomic_DNA"/>
</dbReference>
<comment type="caution">
    <text evidence="2">The sequence shown here is derived from an EMBL/GenBank/DDBJ whole genome shotgun (WGS) entry which is preliminary data.</text>
</comment>